<dbReference type="OrthoDB" id="6434647at2"/>
<dbReference type="AlphaFoldDB" id="A0A2S5KTQ6"/>
<dbReference type="InterPro" id="IPR018880">
    <property type="entry name" value="Phage_P4_Ash"/>
</dbReference>
<dbReference type="Proteomes" id="UP000238196">
    <property type="component" value="Unassembled WGS sequence"/>
</dbReference>
<name>A0A2S5KTQ6_9PROT</name>
<accession>A0A2S5KTQ6</accession>
<comment type="caution">
    <text evidence="1">The sequence shown here is derived from an EMBL/GenBank/DDBJ whole genome shotgun (WGS) entry which is preliminary data.</text>
</comment>
<organism evidence="1 2">
    <name type="scientific">Proteobacteria bacterium 228</name>
    <dbReference type="NCBI Taxonomy" id="2083153"/>
    <lineage>
        <taxon>Bacteria</taxon>
        <taxon>Pseudomonadati</taxon>
        <taxon>Pseudomonadota</taxon>
    </lineage>
</organism>
<evidence type="ECO:0000313" key="1">
    <source>
        <dbReference type="EMBL" id="PPC77909.1"/>
    </source>
</evidence>
<dbReference type="EMBL" id="PRLP01000023">
    <property type="protein sequence ID" value="PPC77909.1"/>
    <property type="molecule type" value="Genomic_DNA"/>
</dbReference>
<evidence type="ECO:0000313" key="2">
    <source>
        <dbReference type="Proteomes" id="UP000238196"/>
    </source>
</evidence>
<gene>
    <name evidence="1" type="ORF">C4K68_07640</name>
</gene>
<protein>
    <submittedName>
        <fullName evidence="1">Uncharacterized protein</fullName>
    </submittedName>
</protein>
<dbReference type="Pfam" id="PF10554">
    <property type="entry name" value="Phage_ASH"/>
    <property type="match status" value="1"/>
</dbReference>
<reference evidence="1 2" key="1">
    <citation type="submission" date="2018-02" db="EMBL/GenBank/DDBJ databases">
        <title>novel marine gammaproteobacteria from coastal saline agro ecosystem.</title>
        <authorList>
            <person name="Krishnan R."/>
            <person name="Ramesh Kumar N."/>
        </authorList>
    </citation>
    <scope>NUCLEOTIDE SEQUENCE [LARGE SCALE GENOMIC DNA]</scope>
    <source>
        <strain evidence="1 2">228</strain>
    </source>
</reference>
<sequence length="77" mass="8309">MAKSSARIGVLKTSQRPRRRGCVFFCLPVSARKCQIVMVGWAGAPSGAPVTLWTGYANLVQFTPIRLASFGGDPQIK</sequence>
<proteinExistence type="predicted"/>